<dbReference type="Gene3D" id="3.40.50.300">
    <property type="entry name" value="P-loop containing nucleotide triphosphate hydrolases"/>
    <property type="match status" value="1"/>
</dbReference>
<feature type="domain" description="Sulfotransferase" evidence="3">
    <location>
        <begin position="47"/>
        <end position="295"/>
    </location>
</feature>
<sequence length="306" mass="35626">MAKVDDFAPKKFSHVLPGEHVYDGILFFGYSPPDTLNLVKNFEVRSDDVILVTYPKAGTTWMQEILWLLMHNGDFDGAMATPVYMRSPFLEFKDLTLNEVGLDLAKRAASPRVIKTHLPMKRVPKQMHDKKPKVIVFFRNPKDVCVSYFNFYRSSSSFGNFRGSWPEFLAMFNEGHVDHGSWFDFTKSWWPLREQPNFKLVFYEDLKKNPFSVIKQVAEFLDKTNLDDVTISRIAAHCSFDKMKENPMTNHSDVYSINSAVSPLLRKGMVGDWKTVFTVKQNEDFDKLYQEKLGHLRIPFTYELDY</sequence>
<dbReference type="PANTHER" id="PTHR11783">
    <property type="entry name" value="SULFOTRANSFERASE SULT"/>
    <property type="match status" value="1"/>
</dbReference>
<dbReference type="EMBL" id="CAXITT010000271">
    <property type="protein sequence ID" value="CAL1537678.1"/>
    <property type="molecule type" value="Genomic_DNA"/>
</dbReference>
<evidence type="ECO:0000313" key="5">
    <source>
        <dbReference type="Proteomes" id="UP001497497"/>
    </source>
</evidence>
<evidence type="ECO:0000313" key="4">
    <source>
        <dbReference type="EMBL" id="CAL1537678.1"/>
    </source>
</evidence>
<comment type="similarity">
    <text evidence="1">Belongs to the sulfotransferase 1 family.</text>
</comment>
<keyword evidence="2" id="KW-0808">Transferase</keyword>
<dbReference type="InterPro" id="IPR000863">
    <property type="entry name" value="Sulfotransferase_dom"/>
</dbReference>
<dbReference type="Pfam" id="PF00685">
    <property type="entry name" value="Sulfotransfer_1"/>
    <property type="match status" value="1"/>
</dbReference>
<evidence type="ECO:0000259" key="3">
    <source>
        <dbReference type="Pfam" id="PF00685"/>
    </source>
</evidence>
<reference evidence="4 5" key="1">
    <citation type="submission" date="2024-04" db="EMBL/GenBank/DDBJ databases">
        <authorList>
            <consortium name="Genoscope - CEA"/>
            <person name="William W."/>
        </authorList>
    </citation>
    <scope>NUCLEOTIDE SEQUENCE [LARGE SCALE GENOMIC DNA]</scope>
</reference>
<protein>
    <recommendedName>
        <fullName evidence="3">Sulfotransferase domain-containing protein</fullName>
    </recommendedName>
</protein>
<keyword evidence="5" id="KW-1185">Reference proteome</keyword>
<proteinExistence type="inferred from homology"/>
<dbReference type="FunFam" id="3.40.50.300:FF:000433">
    <property type="entry name" value="Estrogen sulfotransferase"/>
    <property type="match status" value="1"/>
</dbReference>
<gene>
    <name evidence="4" type="ORF">GSLYS_00011580001</name>
</gene>
<evidence type="ECO:0000256" key="1">
    <source>
        <dbReference type="ARBA" id="ARBA00005771"/>
    </source>
</evidence>
<accession>A0AAV2HUB7</accession>
<dbReference type="Proteomes" id="UP001497497">
    <property type="component" value="Unassembled WGS sequence"/>
</dbReference>
<comment type="caution">
    <text evidence="4">The sequence shown here is derived from an EMBL/GenBank/DDBJ whole genome shotgun (WGS) entry which is preliminary data.</text>
</comment>
<dbReference type="SUPFAM" id="SSF52540">
    <property type="entry name" value="P-loop containing nucleoside triphosphate hydrolases"/>
    <property type="match status" value="1"/>
</dbReference>
<organism evidence="4 5">
    <name type="scientific">Lymnaea stagnalis</name>
    <name type="common">Great pond snail</name>
    <name type="synonym">Helix stagnalis</name>
    <dbReference type="NCBI Taxonomy" id="6523"/>
    <lineage>
        <taxon>Eukaryota</taxon>
        <taxon>Metazoa</taxon>
        <taxon>Spiralia</taxon>
        <taxon>Lophotrochozoa</taxon>
        <taxon>Mollusca</taxon>
        <taxon>Gastropoda</taxon>
        <taxon>Heterobranchia</taxon>
        <taxon>Euthyneura</taxon>
        <taxon>Panpulmonata</taxon>
        <taxon>Hygrophila</taxon>
        <taxon>Lymnaeoidea</taxon>
        <taxon>Lymnaeidae</taxon>
        <taxon>Lymnaea</taxon>
    </lineage>
</organism>
<dbReference type="GO" id="GO:0008146">
    <property type="term" value="F:sulfotransferase activity"/>
    <property type="evidence" value="ECO:0007669"/>
    <property type="project" value="InterPro"/>
</dbReference>
<evidence type="ECO:0000256" key="2">
    <source>
        <dbReference type="ARBA" id="ARBA00022679"/>
    </source>
</evidence>
<dbReference type="InterPro" id="IPR027417">
    <property type="entry name" value="P-loop_NTPase"/>
</dbReference>
<dbReference type="AlphaFoldDB" id="A0AAV2HUB7"/>
<name>A0AAV2HUB7_LYMST</name>